<dbReference type="EMBL" id="CP002279">
    <property type="protein sequence ID" value="AEH89354.1"/>
    <property type="molecule type" value="Genomic_DNA"/>
</dbReference>
<feature type="region of interest" description="Disordered" evidence="1">
    <location>
        <begin position="1"/>
        <end position="37"/>
    </location>
</feature>
<gene>
    <name evidence="2" type="ordered locus">Mesop_4934</name>
</gene>
<dbReference type="Proteomes" id="UP000001623">
    <property type="component" value="Chromosome"/>
</dbReference>
<evidence type="ECO:0000313" key="2">
    <source>
        <dbReference type="EMBL" id="AEH89354.1"/>
    </source>
</evidence>
<proteinExistence type="predicted"/>
<feature type="compositionally biased region" description="Polar residues" evidence="1">
    <location>
        <begin position="21"/>
        <end position="37"/>
    </location>
</feature>
<protein>
    <submittedName>
        <fullName evidence="2">Rho guanine nucleotide exchange factor</fullName>
    </submittedName>
</protein>
<dbReference type="KEGG" id="mop:Mesop_4934"/>
<evidence type="ECO:0000313" key="3">
    <source>
        <dbReference type="Proteomes" id="UP000001623"/>
    </source>
</evidence>
<reference evidence="2 3" key="1">
    <citation type="submission" date="2010-10" db="EMBL/GenBank/DDBJ databases">
        <title>Complete sequence of Mesorhizobium opportunistum WSM2075.</title>
        <authorList>
            <consortium name="US DOE Joint Genome Institute"/>
            <person name="Lucas S."/>
            <person name="Copeland A."/>
            <person name="Lapidus A."/>
            <person name="Cheng J.-F."/>
            <person name="Bruce D."/>
            <person name="Goodwin L."/>
            <person name="Pitluck S."/>
            <person name="Chertkov O."/>
            <person name="Misra M."/>
            <person name="Detter J.C."/>
            <person name="Han C."/>
            <person name="Tapia R."/>
            <person name="Land M."/>
            <person name="Hauser L."/>
            <person name="Kyrpides N."/>
            <person name="Ovchinnikova G."/>
            <person name="Mavrommatis K.M."/>
            <person name="Tiwari R.P."/>
            <person name="Howieson J.G."/>
            <person name="O'Hara G.W."/>
            <person name="Nandasena K.G."/>
            <person name="Woyke T."/>
        </authorList>
    </citation>
    <scope>NUCLEOTIDE SEQUENCE [LARGE SCALE GENOMIC DNA]</scope>
    <source>
        <strain evidence="3">LMG 24607 / HAMBI 3007 / WSM2075</strain>
    </source>
</reference>
<evidence type="ECO:0000256" key="1">
    <source>
        <dbReference type="SAM" id="MobiDB-lite"/>
    </source>
</evidence>
<name>F7Y169_MESOW</name>
<sequence>MSNSSKIKSEKTTVKRKPAVTRNNVMSEADEFSQSSTPMTFTSAHALRFVRALDKHKVLSRFIKESKLDKENSISFSPSAINLGKKLLAEKNAHRTDVFAKSIVGDPQIPSTDPKRCPHYDK</sequence>
<dbReference type="AlphaFoldDB" id="F7Y169"/>
<accession>F7Y169</accession>
<organism evidence="2 3">
    <name type="scientific">Mesorhizobium opportunistum (strain LMG 24607 / HAMBI 3007 / WSM2075)</name>
    <dbReference type="NCBI Taxonomy" id="536019"/>
    <lineage>
        <taxon>Bacteria</taxon>
        <taxon>Pseudomonadati</taxon>
        <taxon>Pseudomonadota</taxon>
        <taxon>Alphaproteobacteria</taxon>
        <taxon>Hyphomicrobiales</taxon>
        <taxon>Phyllobacteriaceae</taxon>
        <taxon>Mesorhizobium</taxon>
    </lineage>
</organism>
<dbReference type="HOGENOM" id="CLU_2023966_0_0_5"/>